<feature type="coiled-coil region" evidence="7">
    <location>
        <begin position="36"/>
        <end position="70"/>
    </location>
</feature>
<dbReference type="Pfam" id="PF04977">
    <property type="entry name" value="DivIC"/>
    <property type="match status" value="1"/>
</dbReference>
<dbReference type="OrthoDB" id="1467719at2"/>
<dbReference type="InterPro" id="IPR023081">
    <property type="entry name" value="Cell_div_FtsB"/>
</dbReference>
<keyword evidence="4 8" id="KW-1133">Transmembrane helix</keyword>
<dbReference type="PANTHER" id="PTHR37485:SF1">
    <property type="entry name" value="CELL DIVISION PROTEIN FTSB"/>
    <property type="match status" value="1"/>
</dbReference>
<keyword evidence="2" id="KW-0132">Cell division</keyword>
<keyword evidence="10" id="KW-1185">Reference proteome</keyword>
<protein>
    <recommendedName>
        <fullName evidence="11">Septum formation initiator</fullName>
    </recommendedName>
</protein>
<keyword evidence="7" id="KW-0175">Coiled coil</keyword>
<feature type="transmembrane region" description="Helical" evidence="8">
    <location>
        <begin position="12"/>
        <end position="34"/>
    </location>
</feature>
<accession>I0AHI8</accession>
<dbReference type="InterPro" id="IPR007060">
    <property type="entry name" value="FtsL/DivIC"/>
</dbReference>
<dbReference type="PANTHER" id="PTHR37485">
    <property type="entry name" value="CELL DIVISION PROTEIN FTSB"/>
    <property type="match status" value="1"/>
</dbReference>
<dbReference type="GO" id="GO:0030428">
    <property type="term" value="C:cell septum"/>
    <property type="evidence" value="ECO:0007669"/>
    <property type="project" value="TreeGrafter"/>
</dbReference>
<dbReference type="GO" id="GO:0043093">
    <property type="term" value="P:FtsZ-dependent cytokinesis"/>
    <property type="evidence" value="ECO:0007669"/>
    <property type="project" value="TreeGrafter"/>
</dbReference>
<evidence type="ECO:0000256" key="7">
    <source>
        <dbReference type="SAM" id="Coils"/>
    </source>
</evidence>
<evidence type="ECO:0000256" key="3">
    <source>
        <dbReference type="ARBA" id="ARBA00022692"/>
    </source>
</evidence>
<sequence>MSNFFTDNKFRFLLLLAIVFFATLYLLFNSYGVIKYVRLKSELNELNKKIEQLEKENKNLESEIDSIKKGYPSKIEKIAREKYDMIKPNEKKIEFEEED</sequence>
<dbReference type="RefSeq" id="WP_014559601.1">
    <property type="nucleotide sequence ID" value="NC_017464.1"/>
</dbReference>
<dbReference type="EMBL" id="CP003418">
    <property type="protein sequence ID" value="AFH48445.1"/>
    <property type="molecule type" value="Genomic_DNA"/>
</dbReference>
<name>I0AHI8_IGNAJ</name>
<keyword evidence="5 8" id="KW-0472">Membrane</keyword>
<dbReference type="Gene3D" id="1.20.5.170">
    <property type="match status" value="1"/>
</dbReference>
<keyword evidence="6" id="KW-0131">Cell cycle</keyword>
<keyword evidence="3 8" id="KW-0812">Transmembrane</keyword>
<dbReference type="STRING" id="945713.IALB_0733"/>
<organism evidence="9 10">
    <name type="scientific">Ignavibacterium album (strain DSM 19864 / JCM 16511 / NBRC 101810 / Mat9-16)</name>
    <dbReference type="NCBI Taxonomy" id="945713"/>
    <lineage>
        <taxon>Bacteria</taxon>
        <taxon>Pseudomonadati</taxon>
        <taxon>Ignavibacteriota</taxon>
        <taxon>Ignavibacteria</taxon>
        <taxon>Ignavibacteriales</taxon>
        <taxon>Ignavibacteriaceae</taxon>
        <taxon>Ignavibacterium</taxon>
    </lineage>
</organism>
<dbReference type="KEGG" id="ial:IALB_0733"/>
<dbReference type="Proteomes" id="UP000007394">
    <property type="component" value="Chromosome"/>
</dbReference>
<gene>
    <name evidence="9" type="ordered locus">IALB_0733</name>
</gene>
<evidence type="ECO:0000256" key="8">
    <source>
        <dbReference type="SAM" id="Phobius"/>
    </source>
</evidence>
<evidence type="ECO:0000313" key="10">
    <source>
        <dbReference type="Proteomes" id="UP000007394"/>
    </source>
</evidence>
<keyword evidence="1" id="KW-1003">Cell membrane</keyword>
<evidence type="ECO:0000256" key="4">
    <source>
        <dbReference type="ARBA" id="ARBA00022989"/>
    </source>
</evidence>
<evidence type="ECO:0000256" key="5">
    <source>
        <dbReference type="ARBA" id="ARBA00023136"/>
    </source>
</evidence>
<proteinExistence type="predicted"/>
<dbReference type="HOGENOM" id="CLU_2316505_0_0_10"/>
<evidence type="ECO:0008006" key="11">
    <source>
        <dbReference type="Google" id="ProtNLM"/>
    </source>
</evidence>
<evidence type="ECO:0000256" key="2">
    <source>
        <dbReference type="ARBA" id="ARBA00022618"/>
    </source>
</evidence>
<dbReference type="eggNOG" id="COG2919">
    <property type="taxonomic scope" value="Bacteria"/>
</dbReference>
<dbReference type="AlphaFoldDB" id="I0AHI8"/>
<evidence type="ECO:0000256" key="6">
    <source>
        <dbReference type="ARBA" id="ARBA00023306"/>
    </source>
</evidence>
<evidence type="ECO:0000313" key="9">
    <source>
        <dbReference type="EMBL" id="AFH48445.1"/>
    </source>
</evidence>
<reference evidence="9 10" key="1">
    <citation type="journal article" date="2012" name="Front. Microbiol.">
        <title>Complete genome of Ignavibacterium album, a metabolically versatile, flagellated, facultative anaerobe from the phylum Chlorobi.</title>
        <authorList>
            <person name="Liu Z."/>
            <person name="Frigaard N.-U."/>
            <person name="Vogl K."/>
            <person name="Iino T."/>
            <person name="Ohkuma M."/>
            <person name="Overmann J."/>
            <person name="Bryant D.A."/>
        </authorList>
    </citation>
    <scope>NUCLEOTIDE SEQUENCE [LARGE SCALE GENOMIC DNA]</scope>
    <source>
        <strain evidence="10">DSM 19864 / JCM 16511 / NBRC 101810 / Mat9-16</strain>
    </source>
</reference>
<evidence type="ECO:0000256" key="1">
    <source>
        <dbReference type="ARBA" id="ARBA00022475"/>
    </source>
</evidence>